<accession>F2NGY8</accession>
<evidence type="ECO:0000313" key="2">
    <source>
        <dbReference type="Proteomes" id="UP000000483"/>
    </source>
</evidence>
<dbReference type="RefSeq" id="WP_013705872.1">
    <property type="nucleotide sequence ID" value="NC_015388.1"/>
</dbReference>
<evidence type="ECO:0000313" key="1">
    <source>
        <dbReference type="EMBL" id="AEB08759.1"/>
    </source>
</evidence>
<keyword evidence="2" id="KW-1185">Reference proteome</keyword>
<dbReference type="KEGG" id="dao:Desac_0883"/>
<protein>
    <submittedName>
        <fullName evidence="1">Uncharacterized protein</fullName>
    </submittedName>
</protein>
<reference evidence="1 2" key="1">
    <citation type="journal article" date="2011" name="Stand. Genomic Sci.">
        <title>Complete genome sequence of the acetate-degrading sulfate reducer Desulfobacca acetoxidans type strain (ASRB2).</title>
        <authorList>
            <person name="Goker M."/>
            <person name="Teshima H."/>
            <person name="Lapidus A."/>
            <person name="Nolan M."/>
            <person name="Lucas S."/>
            <person name="Hammon N."/>
            <person name="Deshpande S."/>
            <person name="Cheng J.F."/>
            <person name="Tapia R."/>
            <person name="Han C."/>
            <person name="Goodwin L."/>
            <person name="Pitluck S."/>
            <person name="Huntemann M."/>
            <person name="Liolios K."/>
            <person name="Ivanova N."/>
            <person name="Pagani I."/>
            <person name="Mavromatis K."/>
            <person name="Ovchinikova G."/>
            <person name="Pati A."/>
            <person name="Chen A."/>
            <person name="Palaniappan K."/>
            <person name="Land M."/>
            <person name="Hauser L."/>
            <person name="Brambilla E.M."/>
            <person name="Rohde M."/>
            <person name="Spring S."/>
            <person name="Detter J.C."/>
            <person name="Woyke T."/>
            <person name="Bristow J."/>
            <person name="Eisen J.A."/>
            <person name="Markowitz V."/>
            <person name="Hugenholtz P."/>
            <person name="Kyrpides N.C."/>
            <person name="Klenk H.P."/>
        </authorList>
    </citation>
    <scope>NUCLEOTIDE SEQUENCE [LARGE SCALE GENOMIC DNA]</scope>
    <source>
        <strain evidence="2">ATCC 700848 / DSM 11109 / ASRB2</strain>
    </source>
</reference>
<reference evidence="2" key="2">
    <citation type="submission" date="2011-03" db="EMBL/GenBank/DDBJ databases">
        <title>The complete genome of Desulfobacca acetoxidans DSM 11109.</title>
        <authorList>
            <consortium name="US DOE Joint Genome Institute (JGI-PGF)"/>
            <person name="Lucas S."/>
            <person name="Copeland A."/>
            <person name="Lapidus A."/>
            <person name="Bruce D."/>
            <person name="Goodwin L."/>
            <person name="Pitluck S."/>
            <person name="Peters L."/>
            <person name="Kyrpides N."/>
            <person name="Mavromatis K."/>
            <person name="Ivanova N."/>
            <person name="Ovchinnikova G."/>
            <person name="Teshima H."/>
            <person name="Detter J.C."/>
            <person name="Han C."/>
            <person name="Land M."/>
            <person name="Hauser L."/>
            <person name="Markowitz V."/>
            <person name="Cheng J.-F."/>
            <person name="Hugenholtz P."/>
            <person name="Woyke T."/>
            <person name="Wu D."/>
            <person name="Spring S."/>
            <person name="Schueler E."/>
            <person name="Brambilla E."/>
            <person name="Klenk H.-P."/>
            <person name="Eisen J.A."/>
        </authorList>
    </citation>
    <scope>NUCLEOTIDE SEQUENCE [LARGE SCALE GENOMIC DNA]</scope>
    <source>
        <strain evidence="2">ATCC 700848 / DSM 11109 / ASRB2</strain>
    </source>
</reference>
<name>F2NGY8_DESAR</name>
<dbReference type="EMBL" id="CP002629">
    <property type="protein sequence ID" value="AEB08759.1"/>
    <property type="molecule type" value="Genomic_DNA"/>
</dbReference>
<proteinExistence type="predicted"/>
<dbReference type="STRING" id="880072.Desac_0883"/>
<dbReference type="Proteomes" id="UP000000483">
    <property type="component" value="Chromosome"/>
</dbReference>
<dbReference type="AlphaFoldDB" id="F2NGY8"/>
<gene>
    <name evidence="1" type="ordered locus">Desac_0883</name>
</gene>
<sequence>MATVRKVTTEQGISWKVDYYDPQGRRIKKRFKKKAESALVRPAACRTASSL</sequence>
<organism evidence="1 2">
    <name type="scientific">Desulfobacca acetoxidans (strain ATCC 700848 / DSM 11109 / ASRB2)</name>
    <dbReference type="NCBI Taxonomy" id="880072"/>
    <lineage>
        <taxon>Bacteria</taxon>
        <taxon>Pseudomonadati</taxon>
        <taxon>Thermodesulfobacteriota</taxon>
        <taxon>Desulfobaccia</taxon>
        <taxon>Desulfobaccales</taxon>
        <taxon>Desulfobaccaceae</taxon>
        <taxon>Desulfobacca</taxon>
    </lineage>
</organism>
<dbReference type="HOGENOM" id="CLU_3098078_0_0_7"/>